<name>A0AAW0E7W3_9AGAR</name>
<evidence type="ECO:0000313" key="3">
    <source>
        <dbReference type="Proteomes" id="UP001362999"/>
    </source>
</evidence>
<dbReference type="Pfam" id="PF01803">
    <property type="entry name" value="LIM_bind"/>
    <property type="match status" value="1"/>
</dbReference>
<sequence>MLEPTPDDAATTLPSTTALTAPLPAPFRLDEPAPSDATIPTTTATTADAHTRALVVDIHLALPNRESPITPVSSLRDGYPFPNHPNNQAPAPISQKMHLSYWDNLIREYFTPKAIIKLTLWRDIMKNEAKPFGVSPDRSLSYSSRSRSRNWRSDISSILPCNNTIRCKMDVADKWTVHENGYFNPDTPLSSVFLLTGASPSPYPLSSPSTSILAGSPPRAPPPISPFCRSTSAAQTI</sequence>
<dbReference type="Proteomes" id="UP001362999">
    <property type="component" value="Unassembled WGS sequence"/>
</dbReference>
<dbReference type="InterPro" id="IPR029005">
    <property type="entry name" value="LIM-bd/SEUSS"/>
</dbReference>
<gene>
    <name evidence="2" type="ORF">R3P38DRAFT_3167892</name>
</gene>
<dbReference type="AlphaFoldDB" id="A0AAW0E7W3"/>
<organism evidence="2 3">
    <name type="scientific">Favolaschia claudopus</name>
    <dbReference type="NCBI Taxonomy" id="2862362"/>
    <lineage>
        <taxon>Eukaryota</taxon>
        <taxon>Fungi</taxon>
        <taxon>Dikarya</taxon>
        <taxon>Basidiomycota</taxon>
        <taxon>Agaricomycotina</taxon>
        <taxon>Agaricomycetes</taxon>
        <taxon>Agaricomycetidae</taxon>
        <taxon>Agaricales</taxon>
        <taxon>Marasmiineae</taxon>
        <taxon>Mycenaceae</taxon>
        <taxon>Favolaschia</taxon>
    </lineage>
</organism>
<accession>A0AAW0E7W3</accession>
<feature type="region of interest" description="Disordered" evidence="1">
    <location>
        <begin position="1"/>
        <end position="45"/>
    </location>
</feature>
<evidence type="ECO:0000256" key="1">
    <source>
        <dbReference type="SAM" id="MobiDB-lite"/>
    </source>
</evidence>
<proteinExistence type="predicted"/>
<feature type="compositionally biased region" description="Polar residues" evidence="1">
    <location>
        <begin position="228"/>
        <end position="237"/>
    </location>
</feature>
<feature type="region of interest" description="Disordered" evidence="1">
    <location>
        <begin position="209"/>
        <end position="237"/>
    </location>
</feature>
<keyword evidence="3" id="KW-1185">Reference proteome</keyword>
<comment type="caution">
    <text evidence="2">The sequence shown here is derived from an EMBL/GenBank/DDBJ whole genome shotgun (WGS) entry which is preliminary data.</text>
</comment>
<feature type="compositionally biased region" description="Low complexity" evidence="1">
    <location>
        <begin position="7"/>
        <end position="22"/>
    </location>
</feature>
<reference evidence="2 3" key="1">
    <citation type="journal article" date="2024" name="J Genomics">
        <title>Draft genome sequencing and assembly of Favolaschia claudopus CIRM-BRFM 2984 isolated from oak limbs.</title>
        <authorList>
            <person name="Navarro D."/>
            <person name="Drula E."/>
            <person name="Chaduli D."/>
            <person name="Cazenave R."/>
            <person name="Ahrendt S."/>
            <person name="Wang J."/>
            <person name="Lipzen A."/>
            <person name="Daum C."/>
            <person name="Barry K."/>
            <person name="Grigoriev I.V."/>
            <person name="Favel A."/>
            <person name="Rosso M.N."/>
            <person name="Martin F."/>
        </authorList>
    </citation>
    <scope>NUCLEOTIDE SEQUENCE [LARGE SCALE GENOMIC DNA]</scope>
    <source>
        <strain evidence="2 3">CIRM-BRFM 2984</strain>
    </source>
</reference>
<feature type="compositionally biased region" description="Low complexity" evidence="1">
    <location>
        <begin position="32"/>
        <end position="45"/>
    </location>
</feature>
<evidence type="ECO:0000313" key="2">
    <source>
        <dbReference type="EMBL" id="KAK7059486.1"/>
    </source>
</evidence>
<dbReference type="EMBL" id="JAWWNJ010000003">
    <property type="protein sequence ID" value="KAK7059486.1"/>
    <property type="molecule type" value="Genomic_DNA"/>
</dbReference>
<protein>
    <submittedName>
        <fullName evidence="2">Uncharacterized protein</fullName>
    </submittedName>
</protein>